<dbReference type="STRING" id="51511.ENSCSAVP00000005273"/>
<evidence type="ECO:0000256" key="3">
    <source>
        <dbReference type="ARBA" id="ARBA00022837"/>
    </source>
</evidence>
<reference evidence="6" key="1">
    <citation type="submission" date="2003-08" db="EMBL/GenBank/DDBJ databases">
        <authorList>
            <person name="Birren B."/>
            <person name="Nusbaum C."/>
            <person name="Abebe A."/>
            <person name="Abouelleil A."/>
            <person name="Adekoya E."/>
            <person name="Ait-zahra M."/>
            <person name="Allen N."/>
            <person name="Allen T."/>
            <person name="An P."/>
            <person name="Anderson M."/>
            <person name="Anderson S."/>
            <person name="Arachchi H."/>
            <person name="Armbruster J."/>
            <person name="Bachantsang P."/>
            <person name="Baldwin J."/>
            <person name="Barry A."/>
            <person name="Bayul T."/>
            <person name="Blitshsteyn B."/>
            <person name="Bloom T."/>
            <person name="Blye J."/>
            <person name="Boguslavskiy L."/>
            <person name="Borowsky M."/>
            <person name="Boukhgalter B."/>
            <person name="Brunache A."/>
            <person name="Butler J."/>
            <person name="Calixte N."/>
            <person name="Calvo S."/>
            <person name="Camarata J."/>
            <person name="Campo K."/>
            <person name="Chang J."/>
            <person name="Cheshatsang Y."/>
            <person name="Citroen M."/>
            <person name="Collymore A."/>
            <person name="Considine T."/>
            <person name="Cook A."/>
            <person name="Cooke P."/>
            <person name="Corum B."/>
            <person name="Cuomo C."/>
            <person name="David R."/>
            <person name="Dawoe T."/>
            <person name="Degray S."/>
            <person name="Dodge S."/>
            <person name="Dooley K."/>
            <person name="Dorje P."/>
            <person name="Dorjee K."/>
            <person name="Dorris L."/>
            <person name="Duffey N."/>
            <person name="Dupes A."/>
            <person name="Elkins T."/>
            <person name="Engels R."/>
            <person name="Erickson J."/>
            <person name="Farina A."/>
            <person name="Faro S."/>
            <person name="Ferreira P."/>
            <person name="Fischer H."/>
            <person name="Fitzgerald M."/>
            <person name="Foley K."/>
            <person name="Gage D."/>
            <person name="Galagan J."/>
            <person name="Gearin G."/>
            <person name="Gnerre S."/>
            <person name="Gnirke A."/>
            <person name="Goyette A."/>
            <person name="Graham J."/>
            <person name="Grandbois E."/>
            <person name="Gyaltsen K."/>
            <person name="Hafez N."/>
            <person name="Hagopian D."/>
            <person name="Hagos B."/>
            <person name="Hall J."/>
            <person name="Hatcher B."/>
            <person name="Heller A."/>
            <person name="Higgins H."/>
            <person name="Honan T."/>
            <person name="Horn A."/>
            <person name="Houde N."/>
            <person name="Hughes L."/>
            <person name="Hulme W."/>
            <person name="Husby E."/>
            <person name="Iliev I."/>
            <person name="Jaffe D."/>
            <person name="Jones C."/>
            <person name="Kamal M."/>
            <person name="Kamat A."/>
            <person name="Kamvysselis M."/>
            <person name="Karlsson E."/>
            <person name="Kells C."/>
            <person name="Kieu A."/>
            <person name="Kisner P."/>
            <person name="Kodira C."/>
            <person name="Kulbokas E."/>
            <person name="Labutti K."/>
            <person name="Lama D."/>
            <person name="Landers T."/>
            <person name="Leger J."/>
            <person name="Levine S."/>
            <person name="Lewis D."/>
            <person name="Lewis T."/>
            <person name="Lindblad-toh K."/>
            <person name="Liu X."/>
            <person name="Lokyitsang T."/>
            <person name="Lokyitsang Y."/>
            <person name="Lucien O."/>
            <person name="Lui A."/>
            <person name="Ma L.J."/>
            <person name="Mabbitt R."/>
            <person name="Macdonald J."/>
            <person name="Maclean C."/>
            <person name="Major J."/>
            <person name="Manning J."/>
            <person name="Marabella R."/>
            <person name="Maru K."/>
            <person name="Matthews C."/>
            <person name="Mauceli E."/>
            <person name="Mccarthy M."/>
            <person name="Mcdonough S."/>
            <person name="Mcghee T."/>
            <person name="Meldrim J."/>
            <person name="Meneus L."/>
            <person name="Mesirov J."/>
            <person name="Mihalev A."/>
            <person name="Mihova T."/>
            <person name="Mikkelsen T."/>
            <person name="Mlenga V."/>
            <person name="Moru K."/>
            <person name="Mozes J."/>
            <person name="Mulrain L."/>
            <person name="Munson G."/>
            <person name="Naylor J."/>
            <person name="Newes C."/>
            <person name="Nguyen C."/>
            <person name="Nguyen N."/>
            <person name="Nguyen T."/>
            <person name="Nicol R."/>
            <person name="Nielsen C."/>
            <person name="Nizzari M."/>
            <person name="Norbu C."/>
            <person name="Norbu N."/>
            <person name="O'donnell P."/>
            <person name="Okoawo O."/>
            <person name="O'leary S."/>
            <person name="Omotosho B."/>
            <person name="O'neill K."/>
            <person name="Osman S."/>
            <person name="Parker S."/>
            <person name="Perrin D."/>
            <person name="Phunkhang P."/>
            <person name="Piqani B."/>
            <person name="Purcell S."/>
            <person name="Rachupka T."/>
            <person name="Ramasamy U."/>
            <person name="Rameau R."/>
            <person name="Ray V."/>
            <person name="Raymond C."/>
            <person name="Retta R."/>
            <person name="Richardson S."/>
            <person name="Rise C."/>
            <person name="Rodriguez J."/>
            <person name="Rogers J."/>
            <person name="Rogov P."/>
            <person name="Rutman M."/>
            <person name="Schupbach R."/>
            <person name="Seaman C."/>
            <person name="Settipalli S."/>
            <person name="Sharpe T."/>
            <person name="Sheridan J."/>
            <person name="Sherpa N."/>
            <person name="Shi J."/>
            <person name="Smirnov S."/>
            <person name="Smith C."/>
            <person name="Sougnez C."/>
            <person name="Spencer B."/>
            <person name="Stalker J."/>
            <person name="Stange-thomann N."/>
            <person name="Stavropoulos S."/>
            <person name="Stetson K."/>
            <person name="Stone C."/>
            <person name="Stone S."/>
            <person name="Stubbs M."/>
            <person name="Talamas J."/>
            <person name="Tchuinga P."/>
            <person name="Tenzing P."/>
            <person name="Tesfaye S."/>
            <person name="Theodore J."/>
            <person name="Thoulutsang Y."/>
            <person name="Topham K."/>
            <person name="Towey S."/>
            <person name="Tsamla T."/>
            <person name="Tsomo N."/>
            <person name="Vallee D."/>
            <person name="Vassiliev H."/>
            <person name="Venkataraman V."/>
            <person name="Vinson J."/>
            <person name="Vo A."/>
            <person name="Wade C."/>
            <person name="Wang S."/>
            <person name="Wangchuk T."/>
            <person name="Wangdi T."/>
            <person name="Whittaker C."/>
            <person name="Wilkinson J."/>
            <person name="Wu Y."/>
            <person name="Wyman D."/>
            <person name="Yadav S."/>
            <person name="Yang S."/>
            <person name="Yang X."/>
            <person name="Yeager S."/>
            <person name="Yee E."/>
            <person name="Young G."/>
            <person name="Zainoun J."/>
            <person name="Zembeck L."/>
            <person name="Zimmer A."/>
            <person name="Zody M."/>
            <person name="Lander E."/>
        </authorList>
    </citation>
    <scope>NUCLEOTIDE SEQUENCE [LARGE SCALE GENOMIC DNA]</scope>
</reference>
<dbReference type="Ensembl" id="ENSCSAVT00000005344.1">
    <property type="protein sequence ID" value="ENSCSAVP00000005273.1"/>
    <property type="gene ID" value="ENSCSAVG00000003143.1"/>
</dbReference>
<dbReference type="HOGENOM" id="CLU_153974_0_0_1"/>
<dbReference type="SMART" id="SM00239">
    <property type="entry name" value="C2"/>
    <property type="match status" value="1"/>
</dbReference>
<proteinExistence type="inferred from homology"/>
<dbReference type="GO" id="GO:0005509">
    <property type="term" value="F:calcium ion binding"/>
    <property type="evidence" value="ECO:0007669"/>
    <property type="project" value="TreeGrafter"/>
</dbReference>
<dbReference type="GO" id="GO:0030672">
    <property type="term" value="C:synaptic vesicle membrane"/>
    <property type="evidence" value="ECO:0007669"/>
    <property type="project" value="TreeGrafter"/>
</dbReference>
<dbReference type="PROSITE" id="PS50004">
    <property type="entry name" value="C2"/>
    <property type="match status" value="1"/>
</dbReference>
<keyword evidence="6" id="KW-1185">Reference proteome</keyword>
<dbReference type="PANTHER" id="PTHR45911:SF3">
    <property type="entry name" value="DYSFERLIN-RELATED"/>
    <property type="match status" value="1"/>
</dbReference>
<dbReference type="PANTHER" id="PTHR45911">
    <property type="entry name" value="C2 DOMAIN-CONTAINING PROTEIN"/>
    <property type="match status" value="1"/>
</dbReference>
<dbReference type="AlphaFoldDB" id="H2YIX4"/>
<evidence type="ECO:0000259" key="4">
    <source>
        <dbReference type="PROSITE" id="PS50004"/>
    </source>
</evidence>
<reference evidence="5" key="2">
    <citation type="submission" date="2025-08" db="UniProtKB">
        <authorList>
            <consortium name="Ensembl"/>
        </authorList>
    </citation>
    <scope>IDENTIFICATION</scope>
</reference>
<evidence type="ECO:0000256" key="1">
    <source>
        <dbReference type="ARBA" id="ARBA00007923"/>
    </source>
</evidence>
<evidence type="ECO:0000313" key="5">
    <source>
        <dbReference type="Ensembl" id="ENSCSAVP00000005273.1"/>
    </source>
</evidence>
<dbReference type="InParanoid" id="H2YIX4"/>
<dbReference type="Proteomes" id="UP000007875">
    <property type="component" value="Unassembled WGS sequence"/>
</dbReference>
<sequence length="138" mass="16047">MASRDEQIYGHNSQQEGARLIRVEVLSGHHLAKKDIFGASDPYVSVSLYKPKRASTGAKTFSSVNTKTKKRTLNPTWNETFTFNAIPRENRFLFEVFDENRLTRDDFLGQVDIPINTSYICNEDDNSRYREFPLRPRR</sequence>
<dbReference type="eggNOG" id="KOG0940">
    <property type="taxonomic scope" value="Eukaryota"/>
</dbReference>
<dbReference type="GeneTree" id="ENSGT00940000168483"/>
<dbReference type="FunFam" id="2.60.40.150:FF:000289">
    <property type="entry name" value="E3 ubiquitin-protein ligase"/>
    <property type="match status" value="1"/>
</dbReference>
<feature type="domain" description="C2" evidence="4">
    <location>
        <begin position="2"/>
        <end position="128"/>
    </location>
</feature>
<protein>
    <recommendedName>
        <fullName evidence="4">C2 domain-containing protein</fullName>
    </recommendedName>
</protein>
<dbReference type="InterPro" id="IPR000008">
    <property type="entry name" value="C2_dom"/>
</dbReference>
<dbReference type="SUPFAM" id="SSF49562">
    <property type="entry name" value="C2 domain (Calcium/lipid-binding domain, CaLB)"/>
    <property type="match status" value="1"/>
</dbReference>
<dbReference type="GO" id="GO:0046928">
    <property type="term" value="P:regulation of neurotransmitter secretion"/>
    <property type="evidence" value="ECO:0007669"/>
    <property type="project" value="TreeGrafter"/>
</dbReference>
<keyword evidence="2" id="KW-0479">Metal-binding</keyword>
<dbReference type="InterPro" id="IPR035892">
    <property type="entry name" value="C2_domain_sf"/>
</dbReference>
<organism evidence="5 6">
    <name type="scientific">Ciona savignyi</name>
    <name type="common">Pacific transparent sea squirt</name>
    <dbReference type="NCBI Taxonomy" id="51511"/>
    <lineage>
        <taxon>Eukaryota</taxon>
        <taxon>Metazoa</taxon>
        <taxon>Chordata</taxon>
        <taxon>Tunicata</taxon>
        <taxon>Ascidiacea</taxon>
        <taxon>Phlebobranchia</taxon>
        <taxon>Cionidae</taxon>
        <taxon>Ciona</taxon>
    </lineage>
</organism>
<reference evidence="5" key="3">
    <citation type="submission" date="2025-09" db="UniProtKB">
        <authorList>
            <consortium name="Ensembl"/>
        </authorList>
    </citation>
    <scope>IDENTIFICATION</scope>
</reference>
<dbReference type="Gene3D" id="2.60.40.150">
    <property type="entry name" value="C2 domain"/>
    <property type="match status" value="1"/>
</dbReference>
<comment type="similarity">
    <text evidence="1">Belongs to the MCTP family.</text>
</comment>
<keyword evidence="3" id="KW-0106">Calcium</keyword>
<dbReference type="Pfam" id="PF00168">
    <property type="entry name" value="C2"/>
    <property type="match status" value="1"/>
</dbReference>
<evidence type="ECO:0000313" key="6">
    <source>
        <dbReference type="Proteomes" id="UP000007875"/>
    </source>
</evidence>
<evidence type="ECO:0000256" key="2">
    <source>
        <dbReference type="ARBA" id="ARBA00022723"/>
    </source>
</evidence>
<name>H2YIX4_CIOSA</name>
<accession>H2YIX4</accession>